<dbReference type="GO" id="GO:0046872">
    <property type="term" value="F:metal ion binding"/>
    <property type="evidence" value="ECO:0007669"/>
    <property type="project" value="UniProtKB-KW"/>
</dbReference>
<protein>
    <submittedName>
        <fullName evidence="8">PP2C-domain-containing protein</fullName>
    </submittedName>
</protein>
<feature type="domain" description="PPM-type phosphatase" evidence="7">
    <location>
        <begin position="138"/>
        <end position="474"/>
    </location>
</feature>
<dbReference type="PROSITE" id="PS01032">
    <property type="entry name" value="PPM_1"/>
    <property type="match status" value="1"/>
</dbReference>
<keyword evidence="2" id="KW-0479">Metal-binding</keyword>
<evidence type="ECO:0000313" key="8">
    <source>
        <dbReference type="EMBL" id="PYI02823.1"/>
    </source>
</evidence>
<dbReference type="InterPro" id="IPR036457">
    <property type="entry name" value="PPM-type-like_dom_sf"/>
</dbReference>
<dbReference type="Proteomes" id="UP000248423">
    <property type="component" value="Unassembled WGS sequence"/>
</dbReference>
<evidence type="ECO:0000259" key="7">
    <source>
        <dbReference type="PROSITE" id="PS51746"/>
    </source>
</evidence>
<dbReference type="PANTHER" id="PTHR13832:SF837">
    <property type="entry name" value="PROTEIN PHOSPHATASE 2C-LIKE DOMAIN-CONTAINING PROTEIN 1"/>
    <property type="match status" value="1"/>
</dbReference>
<feature type="region of interest" description="Disordered" evidence="6">
    <location>
        <begin position="521"/>
        <end position="574"/>
    </location>
</feature>
<evidence type="ECO:0000256" key="2">
    <source>
        <dbReference type="ARBA" id="ARBA00022723"/>
    </source>
</evidence>
<sequence>MFSGSSSPPKDRNDSIPRSGAIDTPLLSIHTEEPGVNQKKFSPPGGFFTRRTSEDQNAGGEKKRRSSTVTKAASFFTSAKNSLSLSSSPREHSFNNYTIQEQPALHKFGSMDPALSVPQGSLNNSAGESLPTPRSSFKVGVTEDRNRKCRRTMEDTHAYLYNFLGSPSPLAPFENYSKSLPSPAATSPTSEEPTSIVETDNGYFAIFDGHAGTFAAEWCGKKLHLILEDVMRKNPNTPVPELLDQTFTSVDQQLEKLPLKNSGCTAVIALLRWEDRVPSVHSSMGSSALATAATAASKSETDSDAGDTPTQAAMFSGAASSLPKLQEKATRQRVLYTANVGDARIILCRSGKALRLSYDHKGSDENEGKRIANAGGLILNNRVNGVLAVTRALGDAYLKDLVTGHPYTTETVIQPDSDEFIILACDGLWDVCSDQEAVDLVRNVHDAQDASKILVDHALARFSTDNLSCMVIRFDSDRVKDVINRTVEPIGVDGDPATNVDRGMSEADKIIEGARKSMASAGIADDPAKAEKVQGEILQKMSNDEAGPELSVNEHSHEQVVNNLKTPEPKNPSS</sequence>
<dbReference type="FunFam" id="3.60.40.10:FF:000078">
    <property type="entry name" value="Protein phosphatase 2C, putative"/>
    <property type="match status" value="1"/>
</dbReference>
<evidence type="ECO:0000256" key="5">
    <source>
        <dbReference type="RuleBase" id="RU003465"/>
    </source>
</evidence>
<dbReference type="SUPFAM" id="SSF81606">
    <property type="entry name" value="PP2C-like"/>
    <property type="match status" value="1"/>
</dbReference>
<name>A0A319FA50_ASPSB</name>
<dbReference type="PROSITE" id="PS51746">
    <property type="entry name" value="PPM_2"/>
    <property type="match status" value="1"/>
</dbReference>
<dbReference type="GO" id="GO:0004722">
    <property type="term" value="F:protein serine/threonine phosphatase activity"/>
    <property type="evidence" value="ECO:0007669"/>
    <property type="project" value="InterPro"/>
</dbReference>
<feature type="region of interest" description="Disordered" evidence="6">
    <location>
        <begin position="123"/>
        <end position="143"/>
    </location>
</feature>
<feature type="compositionally biased region" description="Polar residues" evidence="6">
    <location>
        <begin position="559"/>
        <end position="574"/>
    </location>
</feature>
<dbReference type="AlphaFoldDB" id="A0A319FA50"/>
<dbReference type="Gene3D" id="3.60.40.10">
    <property type="entry name" value="PPM-type phosphatase domain"/>
    <property type="match status" value="1"/>
</dbReference>
<evidence type="ECO:0000256" key="1">
    <source>
        <dbReference type="ARBA" id="ARBA00006702"/>
    </source>
</evidence>
<reference evidence="8 9" key="1">
    <citation type="submission" date="2018-02" db="EMBL/GenBank/DDBJ databases">
        <title>The genomes of Aspergillus section Nigri reveals drivers in fungal speciation.</title>
        <authorList>
            <consortium name="DOE Joint Genome Institute"/>
            <person name="Vesth T.C."/>
            <person name="Nybo J."/>
            <person name="Theobald S."/>
            <person name="Brandl J."/>
            <person name="Frisvad J.C."/>
            <person name="Nielsen K.F."/>
            <person name="Lyhne E.K."/>
            <person name="Kogle M.E."/>
            <person name="Kuo A."/>
            <person name="Riley R."/>
            <person name="Clum A."/>
            <person name="Nolan M."/>
            <person name="Lipzen A."/>
            <person name="Salamov A."/>
            <person name="Henrissat B."/>
            <person name="Wiebenga A."/>
            <person name="De vries R.P."/>
            <person name="Grigoriev I.V."/>
            <person name="Mortensen U.H."/>
            <person name="Andersen M.R."/>
            <person name="Baker S.E."/>
        </authorList>
    </citation>
    <scope>NUCLEOTIDE SEQUENCE [LARGE SCALE GENOMIC DNA]</scope>
    <source>
        <strain evidence="8 9">CBS 121057</strain>
    </source>
</reference>
<feature type="region of interest" description="Disordered" evidence="6">
    <location>
        <begin position="1"/>
        <end position="70"/>
    </location>
</feature>
<feature type="compositionally biased region" description="Polar residues" evidence="6">
    <location>
        <begin position="123"/>
        <end position="135"/>
    </location>
</feature>
<dbReference type="SMART" id="SM00332">
    <property type="entry name" value="PP2Cc"/>
    <property type="match status" value="1"/>
</dbReference>
<dbReference type="InterPro" id="IPR015655">
    <property type="entry name" value="PP2C"/>
</dbReference>
<evidence type="ECO:0000313" key="9">
    <source>
        <dbReference type="Proteomes" id="UP000248423"/>
    </source>
</evidence>
<dbReference type="Pfam" id="PF00481">
    <property type="entry name" value="PP2C"/>
    <property type="match status" value="2"/>
</dbReference>
<evidence type="ECO:0000256" key="6">
    <source>
        <dbReference type="SAM" id="MobiDB-lite"/>
    </source>
</evidence>
<gene>
    <name evidence="8" type="ORF">BO78DRAFT_389856</name>
</gene>
<accession>A0A319FA50</accession>
<dbReference type="InterPro" id="IPR001932">
    <property type="entry name" value="PPM-type_phosphatase-like_dom"/>
</dbReference>
<organism evidence="8 9">
    <name type="scientific">Aspergillus sclerotiicarbonarius (strain CBS 121057 / IBT 28362)</name>
    <dbReference type="NCBI Taxonomy" id="1448318"/>
    <lineage>
        <taxon>Eukaryota</taxon>
        <taxon>Fungi</taxon>
        <taxon>Dikarya</taxon>
        <taxon>Ascomycota</taxon>
        <taxon>Pezizomycotina</taxon>
        <taxon>Eurotiomycetes</taxon>
        <taxon>Eurotiomycetidae</taxon>
        <taxon>Eurotiales</taxon>
        <taxon>Aspergillaceae</taxon>
        <taxon>Aspergillus</taxon>
        <taxon>Aspergillus subgen. Circumdati</taxon>
    </lineage>
</organism>
<dbReference type="EMBL" id="KZ826388">
    <property type="protein sequence ID" value="PYI02823.1"/>
    <property type="molecule type" value="Genomic_DNA"/>
</dbReference>
<dbReference type="PANTHER" id="PTHR13832">
    <property type="entry name" value="PROTEIN PHOSPHATASE 2C"/>
    <property type="match status" value="1"/>
</dbReference>
<dbReference type="OrthoDB" id="10264738at2759"/>
<keyword evidence="9" id="KW-1185">Reference proteome</keyword>
<keyword evidence="4 5" id="KW-0904">Protein phosphatase</keyword>
<dbReference type="CDD" id="cd00143">
    <property type="entry name" value="PP2Cc"/>
    <property type="match status" value="1"/>
</dbReference>
<dbReference type="STRING" id="1448318.A0A319FA50"/>
<evidence type="ECO:0000256" key="3">
    <source>
        <dbReference type="ARBA" id="ARBA00022801"/>
    </source>
</evidence>
<proteinExistence type="inferred from homology"/>
<comment type="similarity">
    <text evidence="1 5">Belongs to the PP2C family.</text>
</comment>
<keyword evidence="3 5" id="KW-0378">Hydrolase</keyword>
<evidence type="ECO:0000256" key="4">
    <source>
        <dbReference type="ARBA" id="ARBA00022912"/>
    </source>
</evidence>
<dbReference type="VEuPathDB" id="FungiDB:BO78DRAFT_389856"/>
<dbReference type="InterPro" id="IPR000222">
    <property type="entry name" value="PP2C_BS"/>
</dbReference>